<evidence type="ECO:0000256" key="4">
    <source>
        <dbReference type="ARBA" id="ARBA00012783"/>
    </source>
</evidence>
<dbReference type="FunFam" id="3.40.140.10:FF:000008">
    <property type="entry name" value="Cytidine deaminase"/>
    <property type="match status" value="1"/>
</dbReference>
<comment type="caution">
    <text evidence="19">The sequence shown here is derived from an EMBL/GenBank/DDBJ whole genome shotgun (WGS) entry which is preliminary data.</text>
</comment>
<dbReference type="PROSITE" id="PS00903">
    <property type="entry name" value="CYT_DCMP_DEAMINASES_1"/>
    <property type="match status" value="1"/>
</dbReference>
<dbReference type="InterPro" id="IPR016192">
    <property type="entry name" value="APOBEC/CMP_deaminase_Zn-bd"/>
</dbReference>
<comment type="catalytic activity">
    <reaction evidence="11 15">
        <text>cytidine + H2O + H(+) = uridine + NH4(+)</text>
        <dbReference type="Rhea" id="RHEA:16069"/>
        <dbReference type="ChEBI" id="CHEBI:15377"/>
        <dbReference type="ChEBI" id="CHEBI:15378"/>
        <dbReference type="ChEBI" id="CHEBI:16704"/>
        <dbReference type="ChEBI" id="CHEBI:17562"/>
        <dbReference type="ChEBI" id="CHEBI:28938"/>
        <dbReference type="EC" id="3.5.4.5"/>
    </reaction>
</comment>
<dbReference type="Proteomes" id="UP000244180">
    <property type="component" value="Unassembled WGS sequence"/>
</dbReference>
<feature type="binding site" evidence="13">
    <location>
        <begin position="101"/>
        <end position="107"/>
    </location>
    <ligand>
        <name>substrate</name>
    </ligand>
</feature>
<evidence type="ECO:0000256" key="11">
    <source>
        <dbReference type="ARBA" id="ARBA00049558"/>
    </source>
</evidence>
<dbReference type="EMBL" id="JAHHQF010000071">
    <property type="protein sequence ID" value="MBT9282978.1"/>
    <property type="molecule type" value="Genomic_DNA"/>
</dbReference>
<keyword evidence="8 14" id="KW-0862">Zinc</keyword>
<feature type="region of interest" description="Disordered" evidence="16">
    <location>
        <begin position="1"/>
        <end position="56"/>
    </location>
</feature>
<dbReference type="Gene3D" id="3.40.140.10">
    <property type="entry name" value="Cytidine Deaminase, domain 2"/>
    <property type="match status" value="1"/>
</dbReference>
<keyword evidence="6 14" id="KW-0479">Metal-binding</keyword>
<evidence type="ECO:0000256" key="10">
    <source>
        <dbReference type="ARBA" id="ARBA00049252"/>
    </source>
</evidence>
<dbReference type="GO" id="GO:0055086">
    <property type="term" value="P:nucleobase-containing small molecule metabolic process"/>
    <property type="evidence" value="ECO:0007669"/>
    <property type="project" value="UniProtKB-ARBA"/>
</dbReference>
<dbReference type="EMBL" id="PEBV01000004">
    <property type="protein sequence ID" value="PTQ54351.1"/>
    <property type="molecule type" value="Genomic_DNA"/>
</dbReference>
<evidence type="ECO:0000256" key="5">
    <source>
        <dbReference type="ARBA" id="ARBA00018266"/>
    </source>
</evidence>
<feature type="binding site" evidence="14">
    <location>
        <position position="112"/>
    </location>
    <ligand>
        <name>Zn(2+)</name>
        <dbReference type="ChEBI" id="CHEBI:29105"/>
        <note>catalytic</note>
    </ligand>
</feature>
<evidence type="ECO:0000256" key="9">
    <source>
        <dbReference type="ARBA" id="ARBA00032005"/>
    </source>
</evidence>
<evidence type="ECO:0000256" key="12">
    <source>
        <dbReference type="PIRSR" id="PIRSR606262-1"/>
    </source>
</evidence>
<organism evidence="19 20">
    <name type="scientific">Hydrogenibacillus schlegelii</name>
    <name type="common">Bacillus schlegelii</name>
    <dbReference type="NCBI Taxonomy" id="1484"/>
    <lineage>
        <taxon>Bacteria</taxon>
        <taxon>Bacillati</taxon>
        <taxon>Bacillota</taxon>
        <taxon>Bacilli</taxon>
        <taxon>Bacillales</taxon>
        <taxon>Bacillales Family X. Incertae Sedis</taxon>
        <taxon>Hydrogenibacillus</taxon>
    </lineage>
</organism>
<dbReference type="GO" id="GO:0004126">
    <property type="term" value="F:cytidine deaminase activity"/>
    <property type="evidence" value="ECO:0007669"/>
    <property type="project" value="UniProtKB-UniRule"/>
</dbReference>
<dbReference type="PANTHER" id="PTHR11644">
    <property type="entry name" value="CYTIDINE DEAMINASE"/>
    <property type="match status" value="1"/>
</dbReference>
<dbReference type="CDD" id="cd01283">
    <property type="entry name" value="cytidine_deaminase"/>
    <property type="match status" value="1"/>
</dbReference>
<dbReference type="InterPro" id="IPR006262">
    <property type="entry name" value="Cyt_deam_tetra"/>
</dbReference>
<evidence type="ECO:0000256" key="14">
    <source>
        <dbReference type="PIRSR" id="PIRSR606262-3"/>
    </source>
</evidence>
<sequence>MRKETSSEGQNPADRRPSGREDRPVGPEDGSREAGELPSGPKARSPDRGDLPEARWIREAPPAAWAEAARSARDRAYVPYSGFAVGALVVTTDGRAFFGANVENAAYPASICAERVALVKAATEGETPPAALVVVADSAEPVTPCGVCRQVMAELCPPEMPVYLGNLAGDWIRTTVTALLPGAFGKEALSGHGGRAE</sequence>
<dbReference type="InterPro" id="IPR050202">
    <property type="entry name" value="Cyt/Deoxycyt_deaminase"/>
</dbReference>
<feature type="binding site" evidence="14">
    <location>
        <position position="148"/>
    </location>
    <ligand>
        <name>Zn(2+)</name>
        <dbReference type="ChEBI" id="CHEBI:29105"/>
        <note>catalytic</note>
    </ligand>
</feature>
<evidence type="ECO:0000256" key="8">
    <source>
        <dbReference type="ARBA" id="ARBA00022833"/>
    </source>
</evidence>
<dbReference type="SUPFAM" id="SSF53927">
    <property type="entry name" value="Cytidine deaminase-like"/>
    <property type="match status" value="1"/>
</dbReference>
<dbReference type="InterPro" id="IPR016193">
    <property type="entry name" value="Cytidine_deaminase-like"/>
</dbReference>
<dbReference type="EC" id="3.5.4.5" evidence="4 15"/>
<keyword evidence="7 15" id="KW-0378">Hydrolase</keyword>
<evidence type="ECO:0000256" key="6">
    <source>
        <dbReference type="ARBA" id="ARBA00022723"/>
    </source>
</evidence>
<feature type="binding site" evidence="14">
    <location>
        <position position="145"/>
    </location>
    <ligand>
        <name>Zn(2+)</name>
        <dbReference type="ChEBI" id="CHEBI:29105"/>
        <note>catalytic</note>
    </ligand>
</feature>
<evidence type="ECO:0000256" key="3">
    <source>
        <dbReference type="ARBA" id="ARBA00006576"/>
    </source>
</evidence>
<dbReference type="GO" id="GO:0072527">
    <property type="term" value="P:pyrimidine-containing compound metabolic process"/>
    <property type="evidence" value="ECO:0007669"/>
    <property type="project" value="UniProtKB-ARBA"/>
</dbReference>
<evidence type="ECO:0000259" key="17">
    <source>
        <dbReference type="PROSITE" id="PS51747"/>
    </source>
</evidence>
<accession>A0A2T5GDT0</accession>
<evidence type="ECO:0000256" key="1">
    <source>
        <dbReference type="ARBA" id="ARBA00001947"/>
    </source>
</evidence>
<dbReference type="NCBIfam" id="NF004064">
    <property type="entry name" value="PRK05578.1"/>
    <property type="match status" value="1"/>
</dbReference>
<dbReference type="GO" id="GO:0042802">
    <property type="term" value="F:identical protein binding"/>
    <property type="evidence" value="ECO:0007669"/>
    <property type="project" value="UniProtKB-ARBA"/>
</dbReference>
<evidence type="ECO:0000256" key="15">
    <source>
        <dbReference type="RuleBase" id="RU364006"/>
    </source>
</evidence>
<evidence type="ECO:0000256" key="7">
    <source>
        <dbReference type="ARBA" id="ARBA00022801"/>
    </source>
</evidence>
<evidence type="ECO:0000256" key="13">
    <source>
        <dbReference type="PIRSR" id="PIRSR606262-2"/>
    </source>
</evidence>
<dbReference type="NCBIfam" id="TIGR01354">
    <property type="entry name" value="cyt_deam_tetra"/>
    <property type="match status" value="1"/>
</dbReference>
<comment type="similarity">
    <text evidence="3 15">Belongs to the cytidine and deoxycytidylate deaminase family.</text>
</comment>
<feature type="compositionally biased region" description="Basic and acidic residues" evidence="16">
    <location>
        <begin position="13"/>
        <end position="35"/>
    </location>
</feature>
<feature type="active site" description="Proton donor" evidence="12">
    <location>
        <position position="114"/>
    </location>
</feature>
<dbReference type="Pfam" id="PF00383">
    <property type="entry name" value="dCMP_cyt_deam_1"/>
    <property type="match status" value="1"/>
</dbReference>
<feature type="domain" description="CMP/dCMP-type deaminase" evidence="17">
    <location>
        <begin position="60"/>
        <end position="187"/>
    </location>
</feature>
<comment type="function">
    <text evidence="2 15">This enzyme scavenges exogenous and endogenous cytidine and 2'-deoxycytidine for UMP synthesis.</text>
</comment>
<dbReference type="GO" id="GO:0008270">
    <property type="term" value="F:zinc ion binding"/>
    <property type="evidence" value="ECO:0007669"/>
    <property type="project" value="UniProtKB-UniRule"/>
</dbReference>
<dbReference type="PANTHER" id="PTHR11644:SF2">
    <property type="entry name" value="CYTIDINE DEAMINASE"/>
    <property type="match status" value="1"/>
</dbReference>
<evidence type="ECO:0000313" key="18">
    <source>
        <dbReference type="EMBL" id="MBT9282978.1"/>
    </source>
</evidence>
<dbReference type="InterPro" id="IPR002125">
    <property type="entry name" value="CMP_dCMP_dom"/>
</dbReference>
<dbReference type="GO" id="GO:0005829">
    <property type="term" value="C:cytosol"/>
    <property type="evidence" value="ECO:0007669"/>
    <property type="project" value="TreeGrafter"/>
</dbReference>
<dbReference type="PROSITE" id="PS51747">
    <property type="entry name" value="CYT_DCMP_DEAMINASES_2"/>
    <property type="match status" value="1"/>
</dbReference>
<evidence type="ECO:0000256" key="2">
    <source>
        <dbReference type="ARBA" id="ARBA00003949"/>
    </source>
</evidence>
<protein>
    <recommendedName>
        <fullName evidence="5 15">Cytidine deaminase</fullName>
        <ecNumber evidence="4 15">3.5.4.5</ecNumber>
    </recommendedName>
    <alternativeName>
        <fullName evidence="9 15">Cytidine aminohydrolase</fullName>
    </alternativeName>
</protein>
<dbReference type="AlphaFoldDB" id="A0A2T5GDT0"/>
<dbReference type="Proteomes" id="UP000748108">
    <property type="component" value="Unassembled WGS sequence"/>
</dbReference>
<evidence type="ECO:0000256" key="16">
    <source>
        <dbReference type="SAM" id="MobiDB-lite"/>
    </source>
</evidence>
<gene>
    <name evidence="18" type="primary">cdd</name>
    <name evidence="19" type="ORF">HSCHL_0270</name>
    <name evidence="18" type="ORF">KM312_10105</name>
</gene>
<comment type="cofactor">
    <cofactor evidence="1 14 15">
        <name>Zn(2+)</name>
        <dbReference type="ChEBI" id="CHEBI:29105"/>
    </cofactor>
</comment>
<reference evidence="19 20" key="1">
    <citation type="submission" date="2017-08" db="EMBL/GenBank/DDBJ databases">
        <title>Burning lignite coal seam in the remote Altai Mountains harbors a hydrogen-driven thermophilic microbial community.</title>
        <authorList>
            <person name="Kadnikov V.V."/>
            <person name="Mardanov A.V."/>
            <person name="Ivasenko D."/>
            <person name="Beletsky A.V."/>
            <person name="Karnachuk O.V."/>
            <person name="Ravin N.V."/>
        </authorList>
    </citation>
    <scope>NUCLEOTIDE SEQUENCE [LARGE SCALE GENOMIC DNA]</scope>
    <source>
        <strain evidence="19">AL33</strain>
    </source>
</reference>
<evidence type="ECO:0000313" key="19">
    <source>
        <dbReference type="EMBL" id="PTQ54351.1"/>
    </source>
</evidence>
<proteinExistence type="inferred from homology"/>
<name>A0A2T5GDT0_HYDSH</name>
<feature type="compositionally biased region" description="Basic and acidic residues" evidence="16">
    <location>
        <begin position="44"/>
        <end position="56"/>
    </location>
</feature>
<evidence type="ECO:0000313" key="20">
    <source>
        <dbReference type="Proteomes" id="UP000244180"/>
    </source>
</evidence>
<reference evidence="18" key="2">
    <citation type="journal article" date="2021" name="Microbiology">
        <title>Metagenomic Analysis of the Microbial Community in the Underground Coal Fire Area (Kemerovo Region, Russia) Revealed Predominance of Thermophilic Members of the Phyla Deinococcus-thermus, Aquificae, and Firmicutes.</title>
        <authorList>
            <person name="Kadnikov V."/>
            <person name="Mardanov A.V."/>
            <person name="Beletsky A.V."/>
            <person name="Karnachuk O.V."/>
            <person name="Ravin N.V."/>
        </authorList>
    </citation>
    <scope>NUCLEOTIDE SEQUENCE</scope>
    <source>
        <strain evidence="18">RBS10-49</strain>
    </source>
</reference>
<comment type="catalytic activity">
    <reaction evidence="10 15">
        <text>2'-deoxycytidine + H2O + H(+) = 2'-deoxyuridine + NH4(+)</text>
        <dbReference type="Rhea" id="RHEA:13433"/>
        <dbReference type="ChEBI" id="CHEBI:15377"/>
        <dbReference type="ChEBI" id="CHEBI:15378"/>
        <dbReference type="ChEBI" id="CHEBI:15698"/>
        <dbReference type="ChEBI" id="CHEBI:16450"/>
        <dbReference type="ChEBI" id="CHEBI:28938"/>
        <dbReference type="EC" id="3.5.4.5"/>
    </reaction>
</comment>